<organism evidence="3 4">
    <name type="scientific">Pedobacter psychrophilus</name>
    <dbReference type="NCBI Taxonomy" id="1826909"/>
    <lineage>
        <taxon>Bacteria</taxon>
        <taxon>Pseudomonadati</taxon>
        <taxon>Bacteroidota</taxon>
        <taxon>Sphingobacteriia</taxon>
        <taxon>Sphingobacteriales</taxon>
        <taxon>Sphingobacteriaceae</taxon>
        <taxon>Pedobacter</taxon>
    </lineage>
</organism>
<dbReference type="OrthoDB" id="915634at2"/>
<protein>
    <submittedName>
        <fullName evidence="3">Relaxase</fullName>
    </submittedName>
</protein>
<sequence>MVAIIKYGKSLSRIFNYNESKVKSEVAKCILALNYPMDTEDLSITHKLNRLLNQAKLNENLKNNSMHISLNFAKDECLDDDKLKSIAEEYMEAIGFGEQPFLVYKHNDAAHPHIHIVSTIVKADGSRIDIHNIGKNKSEPARMAIEKKYNLVEASKQKRNENTIKAIDIISESKTKLETKNAISKVLNAVLNTYNYTSIPELNAVLKNYNITADRGKESSRVYQKNGLYYRLLDADGNKIATPIKASLFYQNPGLKFLEKRFLLNEKSRKPHRYKLKNKLDTLLNTNIRSINELKEKLEKEKIQLICRTNPEGIIYGLTYIDHENKYVFNGSELGKAYSAKAIQERFKIHQRYSSKETNGASSERNDYSKTNDFLPSNHFQNTFLEVLLQAENTYEQLPYQLKKTRKKKRKRNHNSHL</sequence>
<dbReference type="AlphaFoldDB" id="A0A179DME3"/>
<proteinExistence type="predicted"/>
<dbReference type="STRING" id="1826909.A5893_02355"/>
<accession>A0A179DME3</accession>
<feature type="domain" description="MobA/VirD2-like nuclease" evidence="2">
    <location>
        <begin position="17"/>
        <end position="151"/>
    </location>
</feature>
<keyword evidence="4" id="KW-1185">Reference proteome</keyword>
<dbReference type="EMBL" id="LWHJ01000011">
    <property type="protein sequence ID" value="OAQ41982.1"/>
    <property type="molecule type" value="Genomic_DNA"/>
</dbReference>
<comment type="caution">
    <text evidence="3">The sequence shown here is derived from an EMBL/GenBank/DDBJ whole genome shotgun (WGS) entry which is preliminary data.</text>
</comment>
<evidence type="ECO:0000313" key="4">
    <source>
        <dbReference type="Proteomes" id="UP000078459"/>
    </source>
</evidence>
<feature type="region of interest" description="Disordered" evidence="1">
    <location>
        <begin position="353"/>
        <end position="373"/>
    </location>
</feature>
<evidence type="ECO:0000313" key="3">
    <source>
        <dbReference type="EMBL" id="OAQ41982.1"/>
    </source>
</evidence>
<dbReference type="InterPro" id="IPR005094">
    <property type="entry name" value="Endonuclease_MobA/VirD2"/>
</dbReference>
<reference evidence="3 4" key="1">
    <citation type="submission" date="2016-04" db="EMBL/GenBank/DDBJ databases">
        <authorList>
            <person name="Evans L.H."/>
            <person name="Alamgir A."/>
            <person name="Owens N."/>
            <person name="Weber N.D."/>
            <person name="Virtaneva K."/>
            <person name="Barbian K."/>
            <person name="Babar A."/>
            <person name="Rosenke K."/>
        </authorList>
    </citation>
    <scope>NUCLEOTIDE SEQUENCE [LARGE SCALE GENOMIC DNA]</scope>
    <source>
        <strain evidence="3 4">CCM 8644</strain>
    </source>
</reference>
<evidence type="ECO:0000256" key="1">
    <source>
        <dbReference type="SAM" id="MobiDB-lite"/>
    </source>
</evidence>
<evidence type="ECO:0000259" key="2">
    <source>
        <dbReference type="Pfam" id="PF03432"/>
    </source>
</evidence>
<gene>
    <name evidence="3" type="ORF">A5893_02355</name>
</gene>
<dbReference type="RefSeq" id="WP_068821014.1">
    <property type="nucleotide sequence ID" value="NZ_LWHJ01000011.1"/>
</dbReference>
<name>A0A179DME3_9SPHI</name>
<reference evidence="3 4" key="2">
    <citation type="submission" date="2016-06" db="EMBL/GenBank/DDBJ databases">
        <title>Pedobacter psychrophilus sp. nov., isolated from Antarctic fragmentary rock.</title>
        <authorList>
            <person name="Svec P."/>
        </authorList>
    </citation>
    <scope>NUCLEOTIDE SEQUENCE [LARGE SCALE GENOMIC DNA]</scope>
    <source>
        <strain evidence="3 4">CCM 8644</strain>
    </source>
</reference>
<dbReference type="Pfam" id="PF03432">
    <property type="entry name" value="Relaxase"/>
    <property type="match status" value="1"/>
</dbReference>
<dbReference type="Proteomes" id="UP000078459">
    <property type="component" value="Unassembled WGS sequence"/>
</dbReference>